<evidence type="ECO:0000313" key="3">
    <source>
        <dbReference type="EMBL" id="KAF3596130.1"/>
    </source>
</evidence>
<dbReference type="EMBL" id="QGKV02000299">
    <property type="protein sequence ID" value="KAF3596130.1"/>
    <property type="molecule type" value="Genomic_DNA"/>
</dbReference>
<feature type="region of interest" description="Disordered" evidence="1">
    <location>
        <begin position="93"/>
        <end position="150"/>
    </location>
</feature>
<feature type="chain" id="PRO_5045828882" evidence="2">
    <location>
        <begin position="21"/>
        <end position="150"/>
    </location>
</feature>
<evidence type="ECO:0000256" key="1">
    <source>
        <dbReference type="SAM" id="MobiDB-lite"/>
    </source>
</evidence>
<dbReference type="Proteomes" id="UP000266723">
    <property type="component" value="Unassembled WGS sequence"/>
</dbReference>
<reference evidence="3 4" key="1">
    <citation type="journal article" date="2020" name="BMC Genomics">
        <title>Intraspecific diversification of the crop wild relative Brassica cretica Lam. using demographic model selection.</title>
        <authorList>
            <person name="Kioukis A."/>
            <person name="Michalopoulou V.A."/>
            <person name="Briers L."/>
            <person name="Pirintsos S."/>
            <person name="Studholme D.J."/>
            <person name="Pavlidis P."/>
            <person name="Sarris P.F."/>
        </authorList>
    </citation>
    <scope>NUCLEOTIDE SEQUENCE [LARGE SCALE GENOMIC DNA]</scope>
    <source>
        <strain evidence="4">cv. PFS-1207/04</strain>
    </source>
</reference>
<feature type="signal peptide" evidence="2">
    <location>
        <begin position="1"/>
        <end position="20"/>
    </location>
</feature>
<comment type="caution">
    <text evidence="3">The sequence shown here is derived from an EMBL/GenBank/DDBJ whole genome shotgun (WGS) entry which is preliminary data.</text>
</comment>
<keyword evidence="4" id="KW-1185">Reference proteome</keyword>
<name>A0ABQ7EHY3_BRACR</name>
<accession>A0ABQ7EHY3</accession>
<evidence type="ECO:0000313" key="4">
    <source>
        <dbReference type="Proteomes" id="UP000266723"/>
    </source>
</evidence>
<keyword evidence="2" id="KW-0732">Signal</keyword>
<organism evidence="3 4">
    <name type="scientific">Brassica cretica</name>
    <name type="common">Mustard</name>
    <dbReference type="NCBI Taxonomy" id="69181"/>
    <lineage>
        <taxon>Eukaryota</taxon>
        <taxon>Viridiplantae</taxon>
        <taxon>Streptophyta</taxon>
        <taxon>Embryophyta</taxon>
        <taxon>Tracheophyta</taxon>
        <taxon>Spermatophyta</taxon>
        <taxon>Magnoliopsida</taxon>
        <taxon>eudicotyledons</taxon>
        <taxon>Gunneridae</taxon>
        <taxon>Pentapetalae</taxon>
        <taxon>rosids</taxon>
        <taxon>malvids</taxon>
        <taxon>Brassicales</taxon>
        <taxon>Brassicaceae</taxon>
        <taxon>Brassiceae</taxon>
        <taxon>Brassica</taxon>
    </lineage>
</organism>
<evidence type="ECO:0000256" key="2">
    <source>
        <dbReference type="SAM" id="SignalP"/>
    </source>
</evidence>
<feature type="compositionally biased region" description="Basic and acidic residues" evidence="1">
    <location>
        <begin position="111"/>
        <end position="150"/>
    </location>
</feature>
<protein>
    <submittedName>
        <fullName evidence="3">Uncharacterized protein</fullName>
    </submittedName>
</protein>
<sequence length="150" mass="17661">MPLCLIHVFHLFLILIYLRNQPKLPSKHALRSLDCGRAERSLEFRGAERSLDFRGAERRQDCRGEEKRFDCDSATTEEITGDCTATLPYAIREEKTEEEMNGEDTTPCTTGEERGYEIHRGERKDEEMRFTEGKEKMRKRDEDLRSEKER</sequence>
<gene>
    <name evidence="3" type="ORF">DY000_02023747</name>
</gene>
<proteinExistence type="predicted"/>